<evidence type="ECO:0000256" key="2">
    <source>
        <dbReference type="PROSITE-ProRule" id="PRU00497"/>
    </source>
</evidence>
<keyword evidence="1 2" id="KW-0193">Cuticle</keyword>
<dbReference type="PANTHER" id="PTHR12236:SF46">
    <property type="entry name" value="CUTICULAR PROTEIN 30B-RELATED"/>
    <property type="match status" value="1"/>
</dbReference>
<evidence type="ECO:0000313" key="5">
    <source>
        <dbReference type="Proteomes" id="UP001652620"/>
    </source>
</evidence>
<dbReference type="GO" id="GO:0031012">
    <property type="term" value="C:extracellular matrix"/>
    <property type="evidence" value="ECO:0007669"/>
    <property type="project" value="TreeGrafter"/>
</dbReference>
<dbReference type="PROSITE" id="PS00233">
    <property type="entry name" value="CHIT_BIND_RR_1"/>
    <property type="match status" value="1"/>
</dbReference>
<dbReference type="OMA" id="LLCKVAY"/>
<proteinExistence type="predicted"/>
<dbReference type="GeneID" id="105221778"/>
<sequence>MFLKLFILAIAVLHVHALVELRDPHEEHGPVAYEFQYAVHDPHTGDIKSQKESRKDDRVEGVYELIDSDGHHRVVHYKADDHSGFEAVVSREPTNIKIPVPEVHHKLVATKILAPALLHH</sequence>
<name>A0A034WJF6_BACDO</name>
<evidence type="ECO:0000313" key="4">
    <source>
        <dbReference type="EMBL" id="JAC54804.1"/>
    </source>
</evidence>
<dbReference type="InterPro" id="IPR000618">
    <property type="entry name" value="Insect_cuticle"/>
</dbReference>
<protein>
    <submittedName>
        <fullName evidence="4 6">Cuticle protein 8</fullName>
    </submittedName>
</protein>
<evidence type="ECO:0000313" key="6">
    <source>
        <dbReference type="RefSeq" id="XP_011197191.1"/>
    </source>
</evidence>
<dbReference type="InterPro" id="IPR031311">
    <property type="entry name" value="CHIT_BIND_RR_consensus"/>
</dbReference>
<keyword evidence="3" id="KW-0732">Signal</keyword>
<keyword evidence="5" id="KW-1185">Reference proteome</keyword>
<dbReference type="EMBL" id="GAKP01004148">
    <property type="protein sequence ID" value="JAC54804.1"/>
    <property type="molecule type" value="Transcribed_RNA"/>
</dbReference>
<reference evidence="4" key="1">
    <citation type="journal article" date="2014" name="BMC Genomics">
        <title>Characterizing the developmental transcriptome of the oriental fruit fly, Bactrocera dorsalis (Diptera: Tephritidae) through comparative genomic analysis with Drosophila melanogaster utilizing modENCODE datasets.</title>
        <authorList>
            <person name="Geib S.M."/>
            <person name="Calla B."/>
            <person name="Hall B."/>
            <person name="Hou S."/>
            <person name="Manoukis N.C."/>
        </authorList>
    </citation>
    <scope>NUCLEOTIDE SEQUENCE</scope>
    <source>
        <strain evidence="4">Punador</strain>
    </source>
</reference>
<dbReference type="AlphaFoldDB" id="A0A034WJF6"/>
<dbReference type="EMBL" id="GAKP01004149">
    <property type="protein sequence ID" value="JAC54803.1"/>
    <property type="molecule type" value="Transcribed_RNA"/>
</dbReference>
<reference evidence="6" key="2">
    <citation type="submission" date="2022-04" db="UniProtKB">
        <authorList>
            <consortium name="RefSeq"/>
        </authorList>
    </citation>
    <scope>IDENTIFICATION</scope>
    <source>
        <strain evidence="6">Punador</strain>
    </source>
</reference>
<dbReference type="InterPro" id="IPR051217">
    <property type="entry name" value="Insect_Cuticle_Struc_Prot"/>
</dbReference>
<dbReference type="PANTHER" id="PTHR12236">
    <property type="entry name" value="STRUCTURAL CONTITUENT OF CUTICLE"/>
    <property type="match status" value="1"/>
</dbReference>
<dbReference type="GO" id="GO:0005615">
    <property type="term" value="C:extracellular space"/>
    <property type="evidence" value="ECO:0007669"/>
    <property type="project" value="TreeGrafter"/>
</dbReference>
<dbReference type="RefSeq" id="XP_011197191.1">
    <property type="nucleotide sequence ID" value="XM_011198889.3"/>
</dbReference>
<evidence type="ECO:0000256" key="1">
    <source>
        <dbReference type="ARBA" id="ARBA00022460"/>
    </source>
</evidence>
<organism evidence="4">
    <name type="scientific">Bactrocera dorsalis</name>
    <name type="common">Oriental fruit fly</name>
    <name type="synonym">Dacus dorsalis</name>
    <dbReference type="NCBI Taxonomy" id="27457"/>
    <lineage>
        <taxon>Eukaryota</taxon>
        <taxon>Metazoa</taxon>
        <taxon>Ecdysozoa</taxon>
        <taxon>Arthropoda</taxon>
        <taxon>Hexapoda</taxon>
        <taxon>Insecta</taxon>
        <taxon>Pterygota</taxon>
        <taxon>Neoptera</taxon>
        <taxon>Endopterygota</taxon>
        <taxon>Diptera</taxon>
        <taxon>Brachycera</taxon>
        <taxon>Muscomorpha</taxon>
        <taxon>Tephritoidea</taxon>
        <taxon>Tephritidae</taxon>
        <taxon>Bactrocera</taxon>
        <taxon>Bactrocera</taxon>
    </lineage>
</organism>
<gene>
    <name evidence="4" type="primary">CU08</name>
    <name evidence="6" type="synonym">LOC105221778</name>
</gene>
<dbReference type="OrthoDB" id="6382835at2759"/>
<feature type="chain" id="PRO_5007369259" evidence="3">
    <location>
        <begin position="18"/>
        <end position="120"/>
    </location>
</feature>
<dbReference type="PRINTS" id="PR00947">
    <property type="entry name" value="CUTICLE"/>
</dbReference>
<dbReference type="PROSITE" id="PS51155">
    <property type="entry name" value="CHIT_BIND_RR_2"/>
    <property type="match status" value="1"/>
</dbReference>
<dbReference type="GO" id="GO:0042302">
    <property type="term" value="F:structural constituent of cuticle"/>
    <property type="evidence" value="ECO:0007669"/>
    <property type="project" value="UniProtKB-UniRule"/>
</dbReference>
<feature type="signal peptide" evidence="3">
    <location>
        <begin position="1"/>
        <end position="17"/>
    </location>
</feature>
<dbReference type="KEGG" id="bdr:105221778"/>
<dbReference type="Pfam" id="PF00379">
    <property type="entry name" value="Chitin_bind_4"/>
    <property type="match status" value="1"/>
</dbReference>
<evidence type="ECO:0000256" key="3">
    <source>
        <dbReference type="SAM" id="SignalP"/>
    </source>
</evidence>
<dbReference type="CTD" id="34270"/>
<dbReference type="Proteomes" id="UP001652620">
    <property type="component" value="Chromosome 1"/>
</dbReference>
<accession>A0A034WJF6</accession>